<proteinExistence type="predicted"/>
<comment type="caution">
    <text evidence="1">The sequence shown here is derived from an EMBL/GenBank/DDBJ whole genome shotgun (WGS) entry which is preliminary data.</text>
</comment>
<dbReference type="AlphaFoldDB" id="A0AAV4SUB2"/>
<gene>
    <name evidence="1" type="ORF">CEXT_532291</name>
</gene>
<dbReference type="Proteomes" id="UP001054945">
    <property type="component" value="Unassembled WGS sequence"/>
</dbReference>
<name>A0AAV4SUB2_CAEEX</name>
<accession>A0AAV4SUB2</accession>
<reference evidence="1 2" key="1">
    <citation type="submission" date="2021-06" db="EMBL/GenBank/DDBJ databases">
        <title>Caerostris extrusa draft genome.</title>
        <authorList>
            <person name="Kono N."/>
            <person name="Arakawa K."/>
        </authorList>
    </citation>
    <scope>NUCLEOTIDE SEQUENCE [LARGE SCALE GENOMIC DNA]</scope>
</reference>
<sequence length="183" mass="20927">MRNQLYPTFFRAVLTLNSGNEMKKKKIGQPYLKVCEFEKKMLLPRKCVFFGEHTTGNDHFPHLRASSGVPRTPLDTPSVLLLSQYLWEGRKSLPNRPRLERHRKPELPRALRKRCLSVAQVPYLDRGTSWWRMVSGNARRSMPLIVSSLSGNGINEALPNRAFDQETGLLIVPLLLFSASGHF</sequence>
<dbReference type="EMBL" id="BPLR01010083">
    <property type="protein sequence ID" value="GIY36741.1"/>
    <property type="molecule type" value="Genomic_DNA"/>
</dbReference>
<protein>
    <submittedName>
        <fullName evidence="1">Uncharacterized protein</fullName>
    </submittedName>
</protein>
<keyword evidence="2" id="KW-1185">Reference proteome</keyword>
<evidence type="ECO:0000313" key="1">
    <source>
        <dbReference type="EMBL" id="GIY36741.1"/>
    </source>
</evidence>
<organism evidence="1 2">
    <name type="scientific">Caerostris extrusa</name>
    <name type="common">Bark spider</name>
    <name type="synonym">Caerostris bankana</name>
    <dbReference type="NCBI Taxonomy" id="172846"/>
    <lineage>
        <taxon>Eukaryota</taxon>
        <taxon>Metazoa</taxon>
        <taxon>Ecdysozoa</taxon>
        <taxon>Arthropoda</taxon>
        <taxon>Chelicerata</taxon>
        <taxon>Arachnida</taxon>
        <taxon>Araneae</taxon>
        <taxon>Araneomorphae</taxon>
        <taxon>Entelegynae</taxon>
        <taxon>Araneoidea</taxon>
        <taxon>Araneidae</taxon>
        <taxon>Caerostris</taxon>
    </lineage>
</organism>
<evidence type="ECO:0000313" key="2">
    <source>
        <dbReference type="Proteomes" id="UP001054945"/>
    </source>
</evidence>